<feature type="transmembrane region" description="Helical" evidence="1">
    <location>
        <begin position="183"/>
        <end position="208"/>
    </location>
</feature>
<keyword evidence="1" id="KW-0472">Membrane</keyword>
<evidence type="ECO:0000256" key="1">
    <source>
        <dbReference type="SAM" id="Phobius"/>
    </source>
</evidence>
<proteinExistence type="predicted"/>
<dbReference type="Proteomes" id="UP000288711">
    <property type="component" value="Unassembled WGS sequence"/>
</dbReference>
<accession>A0A444B8H2</accession>
<feature type="transmembrane region" description="Helical" evidence="1">
    <location>
        <begin position="267"/>
        <end position="288"/>
    </location>
</feature>
<feature type="transmembrane region" description="Helical" evidence="1">
    <location>
        <begin position="214"/>
        <end position="236"/>
    </location>
</feature>
<reference evidence="2 3" key="1">
    <citation type="journal article" date="2009" name="Int. J. Syst. Evol. Microbiol.">
        <title>Janibacter hoylei sp. nov., Bacillus isronensis sp. nov. and Bacillus aryabhattai sp. nov., isolated from cryotubes used for collecting air from the upper atmosphere.</title>
        <authorList>
            <person name="Shivaji S."/>
            <person name="Chaturvedi P."/>
            <person name="Begum Z."/>
            <person name="Pindi P.K."/>
            <person name="Manorama R."/>
            <person name="Padmanaban D.A."/>
            <person name="Shouche Y.S."/>
            <person name="Pawar S."/>
            <person name="Vaishampayan P."/>
            <person name="Dutt C.B."/>
            <person name="Datta G.N."/>
            <person name="Manchanda R.K."/>
            <person name="Rao U.R."/>
            <person name="Bhargava P.M."/>
            <person name="Narlikar J.V."/>
        </authorList>
    </citation>
    <scope>NUCLEOTIDE SEQUENCE [LARGE SCALE GENOMIC DNA]</scope>
    <source>
        <strain evidence="2 3">PVAS-1</strain>
    </source>
</reference>
<protein>
    <recommendedName>
        <fullName evidence="4">DUF2079 domain-containing protein</fullName>
    </recommendedName>
</protein>
<feature type="transmembrane region" description="Helical" evidence="1">
    <location>
        <begin position="308"/>
        <end position="326"/>
    </location>
</feature>
<feature type="transmembrane region" description="Helical" evidence="1">
    <location>
        <begin position="132"/>
        <end position="153"/>
    </location>
</feature>
<feature type="transmembrane region" description="Helical" evidence="1">
    <location>
        <begin position="159"/>
        <end position="176"/>
    </location>
</feature>
<dbReference type="EMBL" id="PIPF01000003">
    <property type="protein sequence ID" value="RWU84710.1"/>
    <property type="molecule type" value="Genomic_DNA"/>
</dbReference>
<feature type="transmembrane region" description="Helical" evidence="1">
    <location>
        <begin position="338"/>
        <end position="355"/>
    </location>
</feature>
<sequence>MSQLVPPVHARHDAVMTTTRQRLWSAGGAGAVAWAFYTWIGVARYSRGEYGNYDLGIFVQAAHSWLTLGRPYSDIKGINLLGDHFSPITVLFALAYQMWADPRALIVAQSLALALVVAISTWSVARAGARSVKVGGVALVALLALPQVSAAGFQVHETALGAPFVLLLAMSVVTGARRPALVLTLAVLTIKEDAGLMVAGAGAAWFLIHRERRMAAGLAGLGAVGFIVSNAVILWVNPGHQNPYLRYFTSGDTSGGGLTLEEIGPRLVPFVLYALLAGLRWSPLHLMALPGLAWRAVSSNELYWSVHLHYDVITAPVALTVLICAIGPSRSQRVGRRILIAAMALSVLWGASRVVSSQTPWTWRGGMSPHQVAAEQLAREVPSGTVIVADQYLGPTLVDSHSVRMLSQTHDATGRFVLLQPERDTLAAPSCAKRLFIADHDVVGRRADVVLVDLGEPRRFRLPACHEEAERRAAEPRQGTRMTLPVVCRPSSAR</sequence>
<evidence type="ECO:0008006" key="4">
    <source>
        <dbReference type="Google" id="ProtNLM"/>
    </source>
</evidence>
<comment type="caution">
    <text evidence="2">The sequence shown here is derived from an EMBL/GenBank/DDBJ whole genome shotgun (WGS) entry which is preliminary data.</text>
</comment>
<keyword evidence="1" id="KW-1133">Transmembrane helix</keyword>
<keyword evidence="1" id="KW-0812">Transmembrane</keyword>
<feature type="transmembrane region" description="Helical" evidence="1">
    <location>
        <begin position="105"/>
        <end position="125"/>
    </location>
</feature>
<keyword evidence="3" id="KW-1185">Reference proteome</keyword>
<name>A0A444B8H2_9MICO</name>
<evidence type="ECO:0000313" key="2">
    <source>
        <dbReference type="EMBL" id="RWU84710.1"/>
    </source>
</evidence>
<evidence type="ECO:0000313" key="3">
    <source>
        <dbReference type="Proteomes" id="UP000288711"/>
    </source>
</evidence>
<gene>
    <name evidence="2" type="ORF">CWN80_03795</name>
</gene>
<organism evidence="2 3">
    <name type="scientific">Janibacter hoylei PVAS-1</name>
    <dbReference type="NCBI Taxonomy" id="1210046"/>
    <lineage>
        <taxon>Bacteria</taxon>
        <taxon>Bacillati</taxon>
        <taxon>Actinomycetota</taxon>
        <taxon>Actinomycetes</taxon>
        <taxon>Micrococcales</taxon>
        <taxon>Intrasporangiaceae</taxon>
        <taxon>Janibacter</taxon>
    </lineage>
</organism>
<dbReference type="InterPro" id="IPR018650">
    <property type="entry name" value="STSV1_Orf64"/>
</dbReference>
<dbReference type="Pfam" id="PF09852">
    <property type="entry name" value="DUF2079"/>
    <property type="match status" value="1"/>
</dbReference>
<feature type="transmembrane region" description="Helical" evidence="1">
    <location>
        <begin position="23"/>
        <end position="42"/>
    </location>
</feature>
<dbReference type="AlphaFoldDB" id="A0A444B8H2"/>